<organism evidence="14 15">
    <name type="scientific">Verticillium longisporum</name>
    <name type="common">Verticillium dahliae var. longisporum</name>
    <dbReference type="NCBI Taxonomy" id="100787"/>
    <lineage>
        <taxon>Eukaryota</taxon>
        <taxon>Fungi</taxon>
        <taxon>Dikarya</taxon>
        <taxon>Ascomycota</taxon>
        <taxon>Pezizomycotina</taxon>
        <taxon>Sordariomycetes</taxon>
        <taxon>Hypocreomycetidae</taxon>
        <taxon>Glomerellales</taxon>
        <taxon>Plectosphaerellaceae</taxon>
        <taxon>Verticillium</taxon>
    </lineage>
</organism>
<dbReference type="FunFam" id="2.20.25.10:FF:000036">
    <property type="entry name" value="Transcription initiation factor IIB"/>
    <property type="match status" value="1"/>
</dbReference>
<feature type="compositionally biased region" description="Polar residues" evidence="11">
    <location>
        <begin position="102"/>
        <end position="118"/>
    </location>
</feature>
<dbReference type="Gene3D" id="1.10.472.170">
    <property type="match status" value="1"/>
</dbReference>
<dbReference type="SUPFAM" id="SSF57783">
    <property type="entry name" value="Zinc beta-ribbon"/>
    <property type="match status" value="1"/>
</dbReference>
<dbReference type="AlphaFoldDB" id="A0A0G4LKB7"/>
<evidence type="ECO:0000256" key="11">
    <source>
        <dbReference type="SAM" id="MobiDB-lite"/>
    </source>
</evidence>
<evidence type="ECO:0000313" key="14">
    <source>
        <dbReference type="EMBL" id="CRK22497.1"/>
    </source>
</evidence>
<dbReference type="CDD" id="cd20551">
    <property type="entry name" value="CYCLIN_TFIIB_rpt1"/>
    <property type="match status" value="1"/>
</dbReference>
<dbReference type="PANTHER" id="PTHR11618">
    <property type="entry name" value="TRANSCRIPTION INITIATION FACTOR IIB-RELATED"/>
    <property type="match status" value="1"/>
</dbReference>
<keyword evidence="3" id="KW-0677">Repeat</keyword>
<name>A0A0G4LKB7_VERLO</name>
<reference evidence="15" key="1">
    <citation type="submission" date="2015-05" db="EMBL/GenBank/DDBJ databases">
        <authorList>
            <person name="Fogelqvist Johan"/>
        </authorList>
    </citation>
    <scope>NUCLEOTIDE SEQUENCE [LARGE SCALE GENOMIC DNA]</scope>
</reference>
<feature type="compositionally biased region" description="Low complexity" evidence="11">
    <location>
        <begin position="171"/>
        <end position="184"/>
    </location>
</feature>
<keyword evidence="10" id="KW-0175">Coiled coil</keyword>
<evidence type="ECO:0000256" key="7">
    <source>
        <dbReference type="ARBA" id="ARBA00056616"/>
    </source>
</evidence>
<sequence>MSPAIYSRQKDDRRSNDNNSQSDNNSHTTAILIASIVIAVVVILGVIAFLCYNRRGGERQYHEACQKDPYLTRKEFARRKRLSALERIEEDEMQRSVMIRKSLTSRSSNYPVDNSDNDSALNQAMAQVPHSNLSGNSDWAPSSHRGRAVSHQEPHRGGEVDVRLTPDSRSRSRSPSPSTNPLLRSVERSNSQPPHPDEFGRPYHGLPSMLHRPPSFEVATPFLPGLCLPLPSNTAKLHSPLFVQLSTDRVWHQGITSEKNPKVYRTVLNKRQELRRRKKEAKRRRKVFDEKNSIYTPKPYTSKMLNPAGAPALDEHGNAIGDFKQDLNIIVECPDCREQPPNLVEEFSSGDMVCGSCGLVVGERIIDTRSEWRTFANDDQGNDDPSRVGDAGNPLLDGAQLETSIAFSEGRDHKNLARIQNKSQTDKNTKAIGSAFREISAFTDSINLGKNVADGAKHIYKLCHDHSFMKGKPQEALVAGCIFIACRQAGVGRTFREIYQVTNVSKKEIGRVFKALESFLQKIKETNPGGNAIQDLSGYKASTSTNAEDLCTRFTSQLPFRQSQKIENVSRALARKTVSVSELAGRSPLSVSAACIYMASHLMEEPKTSKDIAAVAGVSDGTIKTAYKFLYQARERLIEKEWGVTIAFIGGAGTTLSHIIALSLKAGHRVVALARTPSKLFSVLEDTHNIPKSTLETDVIAVQGSARDLGALKDLLRYNPKFIVTGLTSLPDFHFNPFRPVTMQDPTLIGDSAALVLRALHELKDEGALSSAPLFVPISSTGISVQRDLPLIMRPVYDWLLPEAIADTKEMETVVSKDVLGGKSPLGGYVFVRAPLLTGNPGKGLGRVRVGWVRHDSDGQGEKGPGPAVGYTISRADLAEWIFEEVIQARREWTGKCVTLAY</sequence>
<evidence type="ECO:0000256" key="2">
    <source>
        <dbReference type="ARBA" id="ARBA00013932"/>
    </source>
</evidence>
<dbReference type="PROSITE" id="PS00782">
    <property type="entry name" value="TFIIB"/>
    <property type="match status" value="1"/>
</dbReference>
<dbReference type="Pfam" id="PF00382">
    <property type="entry name" value="TFIIB"/>
    <property type="match status" value="2"/>
</dbReference>
<keyword evidence="12" id="KW-0812">Transmembrane</keyword>
<comment type="similarity">
    <text evidence="1">Belongs to the TFIIB family.</text>
</comment>
<feature type="compositionally biased region" description="Basic and acidic residues" evidence="11">
    <location>
        <begin position="150"/>
        <end position="170"/>
    </location>
</feature>
<dbReference type="InterPro" id="IPR013150">
    <property type="entry name" value="TFIIB_cyclin"/>
</dbReference>
<dbReference type="PANTHER" id="PTHR11618:SF13">
    <property type="entry name" value="TRANSCRIPTION INITIATION FACTOR IIB"/>
    <property type="match status" value="1"/>
</dbReference>
<evidence type="ECO:0000256" key="9">
    <source>
        <dbReference type="PROSITE-ProRule" id="PRU00469"/>
    </source>
</evidence>
<feature type="transmembrane region" description="Helical" evidence="12">
    <location>
        <begin position="30"/>
        <end position="52"/>
    </location>
</feature>
<evidence type="ECO:0000256" key="3">
    <source>
        <dbReference type="ARBA" id="ARBA00022737"/>
    </source>
</evidence>
<dbReference type="Gene3D" id="1.10.472.10">
    <property type="entry name" value="Cyclin-like"/>
    <property type="match status" value="1"/>
</dbReference>
<feature type="region of interest" description="Disordered" evidence="11">
    <location>
        <begin position="1"/>
        <end position="25"/>
    </location>
</feature>
<dbReference type="FunFam" id="1.10.472.10:FF:000141">
    <property type="entry name" value="Transcription initiation factor IIB"/>
    <property type="match status" value="1"/>
</dbReference>
<keyword evidence="9" id="KW-0479">Metal-binding</keyword>
<keyword evidence="5" id="KW-0804">Transcription</keyword>
<dbReference type="Pfam" id="PF08271">
    <property type="entry name" value="Zn_Ribbon_TF"/>
    <property type="match status" value="1"/>
</dbReference>
<dbReference type="GO" id="GO:0017025">
    <property type="term" value="F:TBP-class protein binding"/>
    <property type="evidence" value="ECO:0007669"/>
    <property type="project" value="InterPro"/>
</dbReference>
<comment type="function">
    <text evidence="7">General factor that plays a major role in the activation of eukaryotic genes transcribed by RNA polymerase II.</text>
</comment>
<keyword evidence="9" id="KW-0863">Zinc-finger</keyword>
<feature type="coiled-coil region" evidence="10">
    <location>
        <begin position="264"/>
        <end position="291"/>
    </location>
</feature>
<dbReference type="SUPFAM" id="SSF51735">
    <property type="entry name" value="NAD(P)-binding Rossmann-fold domains"/>
    <property type="match status" value="1"/>
</dbReference>
<feature type="domain" description="TFIIB-type" evidence="13">
    <location>
        <begin position="328"/>
        <end position="362"/>
    </location>
</feature>
<keyword evidence="4" id="KW-0805">Transcription regulation</keyword>
<dbReference type="InterPro" id="IPR000812">
    <property type="entry name" value="TFIIB"/>
</dbReference>
<keyword evidence="9" id="KW-0862">Zinc</keyword>
<dbReference type="InterPro" id="IPR036291">
    <property type="entry name" value="NAD(P)-bd_dom_sf"/>
</dbReference>
<feature type="region of interest" description="Disordered" evidence="11">
    <location>
        <begin position="99"/>
        <end position="118"/>
    </location>
</feature>
<dbReference type="SUPFAM" id="SSF47954">
    <property type="entry name" value="Cyclin-like"/>
    <property type="match status" value="2"/>
</dbReference>
<evidence type="ECO:0000256" key="5">
    <source>
        <dbReference type="ARBA" id="ARBA00023163"/>
    </source>
</evidence>
<dbReference type="InterPro" id="IPR013137">
    <property type="entry name" value="Znf_TFIIB"/>
</dbReference>
<evidence type="ECO:0000256" key="10">
    <source>
        <dbReference type="SAM" id="Coils"/>
    </source>
</evidence>
<dbReference type="PRINTS" id="PR00685">
    <property type="entry name" value="TIFACTORIIB"/>
</dbReference>
<evidence type="ECO:0000256" key="6">
    <source>
        <dbReference type="ARBA" id="ARBA00031706"/>
    </source>
</evidence>
<dbReference type="Gene3D" id="3.40.50.720">
    <property type="entry name" value="NAD(P)-binding Rossmann-like Domain"/>
    <property type="match status" value="1"/>
</dbReference>
<gene>
    <name evidence="14" type="ORF">BN1723_002925</name>
</gene>
<dbReference type="FunFam" id="1.10.472.170:FF:000001">
    <property type="entry name" value="Transcription initiation factor IIB"/>
    <property type="match status" value="1"/>
</dbReference>
<proteinExistence type="inferred from homology"/>
<dbReference type="InterPro" id="IPR013763">
    <property type="entry name" value="Cyclin-like_dom"/>
</dbReference>
<evidence type="ECO:0000256" key="4">
    <source>
        <dbReference type="ARBA" id="ARBA00023015"/>
    </source>
</evidence>
<evidence type="ECO:0000256" key="1">
    <source>
        <dbReference type="ARBA" id="ARBA00010857"/>
    </source>
</evidence>
<dbReference type="GO" id="GO:0051123">
    <property type="term" value="P:RNA polymerase II preinitiation complex assembly"/>
    <property type="evidence" value="ECO:0007669"/>
    <property type="project" value="UniProtKB-ARBA"/>
</dbReference>
<evidence type="ECO:0000256" key="12">
    <source>
        <dbReference type="SAM" id="Phobius"/>
    </source>
</evidence>
<protein>
    <recommendedName>
        <fullName evidence="2">Transcription initiation factor IIB</fullName>
    </recommendedName>
    <alternativeName>
        <fullName evidence="6">General transcription factor TFIIB</fullName>
    </alternativeName>
</protein>
<comment type="subunit">
    <text evidence="8">Associates with TFIID-IIA (DA complex) to form TFIID-IIA-IIB (DAB-complex) which is then recognized by polymerase II.</text>
</comment>
<evidence type="ECO:0000259" key="13">
    <source>
        <dbReference type="PROSITE" id="PS51134"/>
    </source>
</evidence>
<accession>A0A0G4LKB7</accession>
<dbReference type="EMBL" id="CVQI01013335">
    <property type="protein sequence ID" value="CRK22497.1"/>
    <property type="molecule type" value="Genomic_DNA"/>
</dbReference>
<keyword evidence="12" id="KW-1133">Transmembrane helix</keyword>
<keyword evidence="12" id="KW-0472">Membrane</keyword>
<dbReference type="GO" id="GO:0005634">
    <property type="term" value="C:nucleus"/>
    <property type="evidence" value="ECO:0007669"/>
    <property type="project" value="TreeGrafter"/>
</dbReference>
<dbReference type="GO" id="GO:0097550">
    <property type="term" value="C:transcription preinitiation complex"/>
    <property type="evidence" value="ECO:0007669"/>
    <property type="project" value="TreeGrafter"/>
</dbReference>
<feature type="region of interest" description="Disordered" evidence="11">
    <location>
        <begin position="130"/>
        <end position="206"/>
    </location>
</feature>
<dbReference type="InterPro" id="IPR023486">
    <property type="entry name" value="TFIIB_CS"/>
</dbReference>
<evidence type="ECO:0000313" key="15">
    <source>
        <dbReference type="Proteomes" id="UP000045706"/>
    </source>
</evidence>
<dbReference type="SMART" id="SM00385">
    <property type="entry name" value="CYCLIN"/>
    <property type="match status" value="2"/>
</dbReference>
<dbReference type="GO" id="GO:0008270">
    <property type="term" value="F:zinc ion binding"/>
    <property type="evidence" value="ECO:0007669"/>
    <property type="project" value="UniProtKB-KW"/>
</dbReference>
<dbReference type="Proteomes" id="UP000045706">
    <property type="component" value="Unassembled WGS sequence"/>
</dbReference>
<dbReference type="PROSITE" id="PS51134">
    <property type="entry name" value="ZF_TFIIB"/>
    <property type="match status" value="1"/>
</dbReference>
<evidence type="ECO:0000256" key="8">
    <source>
        <dbReference type="ARBA" id="ARBA00066213"/>
    </source>
</evidence>
<dbReference type="GO" id="GO:0016251">
    <property type="term" value="F:RNA polymerase II general transcription initiation factor activity"/>
    <property type="evidence" value="ECO:0007669"/>
    <property type="project" value="TreeGrafter"/>
</dbReference>
<dbReference type="InterPro" id="IPR036915">
    <property type="entry name" value="Cyclin-like_sf"/>
</dbReference>
<feature type="compositionally biased region" description="Polar residues" evidence="11">
    <location>
        <begin position="130"/>
        <end position="140"/>
    </location>
</feature>